<evidence type="ECO:0000313" key="1">
    <source>
        <dbReference type="EMBL" id="SVB60263.1"/>
    </source>
</evidence>
<dbReference type="EMBL" id="UINC01049019">
    <property type="protein sequence ID" value="SVB60263.1"/>
    <property type="molecule type" value="Genomic_DNA"/>
</dbReference>
<proteinExistence type="predicted"/>
<dbReference type="AlphaFoldDB" id="A0A382FDH8"/>
<organism evidence="1">
    <name type="scientific">marine metagenome</name>
    <dbReference type="NCBI Taxonomy" id="408172"/>
    <lineage>
        <taxon>unclassified sequences</taxon>
        <taxon>metagenomes</taxon>
        <taxon>ecological metagenomes</taxon>
    </lineage>
</organism>
<protein>
    <submittedName>
        <fullName evidence="1">Uncharacterized protein</fullName>
    </submittedName>
</protein>
<sequence>MKNIVLYLATLVLLGCQGSPYQYFHGTFEDAKAAAGSKLIFLKFYTNT</sequence>
<name>A0A382FDH8_9ZZZZ</name>
<dbReference type="PROSITE" id="PS51257">
    <property type="entry name" value="PROKAR_LIPOPROTEIN"/>
    <property type="match status" value="1"/>
</dbReference>
<accession>A0A382FDH8</accession>
<reference evidence="1" key="1">
    <citation type="submission" date="2018-05" db="EMBL/GenBank/DDBJ databases">
        <authorList>
            <person name="Lanie J.A."/>
            <person name="Ng W.-L."/>
            <person name="Kazmierczak K.M."/>
            <person name="Andrzejewski T.M."/>
            <person name="Davidsen T.M."/>
            <person name="Wayne K.J."/>
            <person name="Tettelin H."/>
            <person name="Glass J.I."/>
            <person name="Rusch D."/>
            <person name="Podicherti R."/>
            <person name="Tsui H.-C.T."/>
            <person name="Winkler M.E."/>
        </authorList>
    </citation>
    <scope>NUCLEOTIDE SEQUENCE</scope>
</reference>
<gene>
    <name evidence="1" type="ORF">METZ01_LOCUS213117</name>
</gene>